<feature type="compositionally biased region" description="Polar residues" evidence="1">
    <location>
        <begin position="57"/>
        <end position="68"/>
    </location>
</feature>
<gene>
    <name evidence="2" type="ORF">Pro02_56570</name>
</gene>
<evidence type="ECO:0000256" key="1">
    <source>
        <dbReference type="SAM" id="MobiDB-lite"/>
    </source>
</evidence>
<dbReference type="Proteomes" id="UP000655044">
    <property type="component" value="Unassembled WGS sequence"/>
</dbReference>
<dbReference type="EMBL" id="BOOI01000057">
    <property type="protein sequence ID" value="GIH87249.1"/>
    <property type="molecule type" value="Genomic_DNA"/>
</dbReference>
<evidence type="ECO:0000313" key="3">
    <source>
        <dbReference type="Proteomes" id="UP000655044"/>
    </source>
</evidence>
<accession>A0A8J3S919</accession>
<comment type="caution">
    <text evidence="2">The sequence shown here is derived from an EMBL/GenBank/DDBJ whole genome shotgun (WGS) entry which is preliminary data.</text>
</comment>
<proteinExistence type="predicted"/>
<organism evidence="2 3">
    <name type="scientific">Planobispora rosea</name>
    <dbReference type="NCBI Taxonomy" id="35762"/>
    <lineage>
        <taxon>Bacteria</taxon>
        <taxon>Bacillati</taxon>
        <taxon>Actinomycetota</taxon>
        <taxon>Actinomycetes</taxon>
        <taxon>Streptosporangiales</taxon>
        <taxon>Streptosporangiaceae</taxon>
        <taxon>Planobispora</taxon>
    </lineage>
</organism>
<name>A0A8J3S919_PLARO</name>
<keyword evidence="3" id="KW-1185">Reference proteome</keyword>
<evidence type="ECO:0000313" key="2">
    <source>
        <dbReference type="EMBL" id="GIH87249.1"/>
    </source>
</evidence>
<reference evidence="2" key="1">
    <citation type="submission" date="2021-01" db="EMBL/GenBank/DDBJ databases">
        <title>Whole genome shotgun sequence of Planobispora rosea NBRC 15558.</title>
        <authorList>
            <person name="Komaki H."/>
            <person name="Tamura T."/>
        </authorList>
    </citation>
    <scope>NUCLEOTIDE SEQUENCE</scope>
    <source>
        <strain evidence="2">NBRC 15558</strain>
    </source>
</reference>
<protein>
    <submittedName>
        <fullName evidence="2">Uncharacterized protein</fullName>
    </submittedName>
</protein>
<feature type="region of interest" description="Disordered" evidence="1">
    <location>
        <begin position="35"/>
        <end position="68"/>
    </location>
</feature>
<sequence>MDHAMSAVTAIPIALRVVPRIRWIGRTRVWRPWGADRPAKAAEQNANATGGPKIIASTKSTSGMEEMV</sequence>
<dbReference type="AlphaFoldDB" id="A0A8J3S919"/>